<keyword evidence="11" id="KW-0325">Glycoprotein</keyword>
<feature type="domain" description="Cadherin" evidence="16">
    <location>
        <begin position="665"/>
        <end position="789"/>
    </location>
</feature>
<dbReference type="InterPro" id="IPR020894">
    <property type="entry name" value="Cadherin_CS"/>
</dbReference>
<evidence type="ECO:0000256" key="14">
    <source>
        <dbReference type="SAM" id="Phobius"/>
    </source>
</evidence>
<feature type="domain" description="Cadherin" evidence="16">
    <location>
        <begin position="948"/>
        <end position="1060"/>
    </location>
</feature>
<dbReference type="PRINTS" id="PR00205">
    <property type="entry name" value="CADHERIN"/>
</dbReference>
<keyword evidence="10" id="KW-1015">Disulfide bond</keyword>
<feature type="domain" description="Cadherin" evidence="16">
    <location>
        <begin position="1192"/>
        <end position="1304"/>
    </location>
</feature>
<dbReference type="GO" id="GO:0005509">
    <property type="term" value="F:calcium ion binding"/>
    <property type="evidence" value="ECO:0007669"/>
    <property type="project" value="UniProtKB-UniRule"/>
</dbReference>
<feature type="domain" description="Cadherin" evidence="16">
    <location>
        <begin position="1430"/>
        <end position="1545"/>
    </location>
</feature>
<dbReference type="PANTHER" id="PTHR24026">
    <property type="entry name" value="FAT ATYPICAL CADHERIN-RELATED"/>
    <property type="match status" value="1"/>
</dbReference>
<dbReference type="Proteomes" id="UP001152799">
    <property type="component" value="Chromosome 2"/>
</dbReference>
<evidence type="ECO:0000313" key="17">
    <source>
        <dbReference type="EMBL" id="CAG9765181.1"/>
    </source>
</evidence>
<reference evidence="17" key="1">
    <citation type="submission" date="2022-01" db="EMBL/GenBank/DDBJ databases">
        <authorList>
            <person name="King R."/>
        </authorList>
    </citation>
    <scope>NUCLEOTIDE SEQUENCE</scope>
</reference>
<feature type="signal peptide" evidence="15">
    <location>
        <begin position="1"/>
        <end position="20"/>
    </location>
</feature>
<evidence type="ECO:0000256" key="9">
    <source>
        <dbReference type="ARBA" id="ARBA00023136"/>
    </source>
</evidence>
<dbReference type="PROSITE" id="PS50268">
    <property type="entry name" value="CADHERIN_2"/>
    <property type="match status" value="12"/>
</dbReference>
<keyword evidence="2" id="KW-0245">EGF-like domain</keyword>
<evidence type="ECO:0000256" key="11">
    <source>
        <dbReference type="ARBA" id="ARBA00023180"/>
    </source>
</evidence>
<dbReference type="PROSITE" id="PS00232">
    <property type="entry name" value="CADHERIN_1"/>
    <property type="match status" value="6"/>
</dbReference>
<gene>
    <name evidence="17" type="ORF">CEUTPL_LOCUS5796</name>
</gene>
<feature type="domain" description="Cadherin" evidence="16">
    <location>
        <begin position="276"/>
        <end position="364"/>
    </location>
</feature>
<dbReference type="InterPro" id="IPR002126">
    <property type="entry name" value="Cadherin-like_dom"/>
</dbReference>
<dbReference type="PANTHER" id="PTHR24026:SF126">
    <property type="entry name" value="PROTOCADHERIN FAT 4"/>
    <property type="match status" value="1"/>
</dbReference>
<evidence type="ECO:0000256" key="10">
    <source>
        <dbReference type="ARBA" id="ARBA00023157"/>
    </source>
</evidence>
<dbReference type="InterPro" id="IPR015919">
    <property type="entry name" value="Cadherin-like_sf"/>
</dbReference>
<dbReference type="SUPFAM" id="SSF49313">
    <property type="entry name" value="Cadherin-like"/>
    <property type="match status" value="12"/>
</dbReference>
<dbReference type="SMART" id="SM00112">
    <property type="entry name" value="CA"/>
    <property type="match status" value="11"/>
</dbReference>
<dbReference type="EMBL" id="OU892278">
    <property type="protein sequence ID" value="CAG9765181.1"/>
    <property type="molecule type" value="Genomic_DNA"/>
</dbReference>
<dbReference type="FunFam" id="2.60.40.60:FF:000024">
    <property type="entry name" value="FAT atypical cadherin 3"/>
    <property type="match status" value="1"/>
</dbReference>
<evidence type="ECO:0000256" key="6">
    <source>
        <dbReference type="ARBA" id="ARBA00022837"/>
    </source>
</evidence>
<accession>A0A9N9ML10</accession>
<dbReference type="FunFam" id="2.60.40.60:FF:000015">
    <property type="entry name" value="FAT atypical cadherin 1"/>
    <property type="match status" value="2"/>
</dbReference>
<protein>
    <recommendedName>
        <fullName evidence="16">Cadherin domain-containing protein</fullName>
    </recommendedName>
</protein>
<feature type="domain" description="Cadherin" evidence="16">
    <location>
        <begin position="365"/>
        <end position="473"/>
    </location>
</feature>
<evidence type="ECO:0000256" key="5">
    <source>
        <dbReference type="ARBA" id="ARBA00022737"/>
    </source>
</evidence>
<dbReference type="GO" id="GO:0005886">
    <property type="term" value="C:plasma membrane"/>
    <property type="evidence" value="ECO:0007669"/>
    <property type="project" value="UniProtKB-SubCell"/>
</dbReference>
<feature type="domain" description="Cadherin" evidence="16">
    <location>
        <begin position="27"/>
        <end position="136"/>
    </location>
</feature>
<dbReference type="FunFam" id="2.60.40.60:FF:000266">
    <property type="entry name" value="Cadherin 23"/>
    <property type="match status" value="1"/>
</dbReference>
<feature type="transmembrane region" description="Helical" evidence="14">
    <location>
        <begin position="1651"/>
        <end position="1674"/>
    </location>
</feature>
<feature type="domain" description="Cadherin" evidence="16">
    <location>
        <begin position="1305"/>
        <end position="1427"/>
    </location>
</feature>
<evidence type="ECO:0000313" key="18">
    <source>
        <dbReference type="Proteomes" id="UP001152799"/>
    </source>
</evidence>
<dbReference type="Gene3D" id="2.60.40.60">
    <property type="entry name" value="Cadherins"/>
    <property type="match status" value="13"/>
</dbReference>
<dbReference type="GO" id="GO:0007156">
    <property type="term" value="P:homophilic cell adhesion via plasma membrane adhesion molecules"/>
    <property type="evidence" value="ECO:0007669"/>
    <property type="project" value="InterPro"/>
</dbReference>
<organism evidence="17 18">
    <name type="scientific">Ceutorhynchus assimilis</name>
    <name type="common">cabbage seed weevil</name>
    <dbReference type="NCBI Taxonomy" id="467358"/>
    <lineage>
        <taxon>Eukaryota</taxon>
        <taxon>Metazoa</taxon>
        <taxon>Ecdysozoa</taxon>
        <taxon>Arthropoda</taxon>
        <taxon>Hexapoda</taxon>
        <taxon>Insecta</taxon>
        <taxon>Pterygota</taxon>
        <taxon>Neoptera</taxon>
        <taxon>Endopterygota</taxon>
        <taxon>Coleoptera</taxon>
        <taxon>Polyphaga</taxon>
        <taxon>Cucujiformia</taxon>
        <taxon>Curculionidae</taxon>
        <taxon>Ceutorhynchinae</taxon>
        <taxon>Ceutorhynchus</taxon>
    </lineage>
</organism>
<dbReference type="CDD" id="cd11304">
    <property type="entry name" value="Cadherin_repeat"/>
    <property type="match status" value="13"/>
</dbReference>
<feature type="chain" id="PRO_5040344626" description="Cadherin domain-containing protein" evidence="15">
    <location>
        <begin position="21"/>
        <end position="1894"/>
    </location>
</feature>
<feature type="domain" description="Cadherin" evidence="16">
    <location>
        <begin position="1061"/>
        <end position="1168"/>
    </location>
</feature>
<keyword evidence="8 14" id="KW-1133">Transmembrane helix</keyword>
<evidence type="ECO:0000259" key="16">
    <source>
        <dbReference type="PROSITE" id="PS50268"/>
    </source>
</evidence>
<keyword evidence="7" id="KW-0130">Cell adhesion</keyword>
<evidence type="ECO:0000256" key="12">
    <source>
        <dbReference type="PROSITE-ProRule" id="PRU00043"/>
    </source>
</evidence>
<evidence type="ECO:0000256" key="4">
    <source>
        <dbReference type="ARBA" id="ARBA00022729"/>
    </source>
</evidence>
<keyword evidence="4 15" id="KW-0732">Signal</keyword>
<name>A0A9N9ML10_9CUCU</name>
<evidence type="ECO:0000256" key="1">
    <source>
        <dbReference type="ARBA" id="ARBA00004167"/>
    </source>
</evidence>
<comment type="subcellular location">
    <subcellularLocation>
        <location evidence="1">Membrane</location>
        <topology evidence="1">Single-pass membrane protein</topology>
    </subcellularLocation>
</comment>
<sequence length="1894" mass="211126">MNYWSSNIICLVTAIHAVFGCQFYPPGEYLRFVRVPENLKIGDEVLQVDVYPRNNLNLLPVDKTEDVNYFTFRDVNKTTVSLLLAKSLEDLVDTNRPRNVLKFKLSCDYNDGEDTITSSLSVTVYVEDINDHAPMFLGSPYTVEVDELFPVGLTLYRGIRAIDRDKPNTPNSDVHFAIVAGNDRGKFALENSHEPDVILRRALDYDGGDREFSLIITATDRGSPPRSTNTTLKIRINDNDDLPPKFTKGVYRTRIHEFYPITGAKIHELLSFQPPIYAFDQDFAIDTAIRYDIIAGNERHLFYLDHVNGSLFLEREIDLDGERALPGNTFVLQIQASQVDNPLKTGLARVEVEIIDLNDNLPEFEVDFYNISIVENLPNGFSVLQIMATDQDQGDNADFSYQLDDKSGAFSLDARTGWLTVRDQAVLDREKRSAIKMKVYAKEKVPSMITNDVGSSVNIDVTLLDANDNNPAFIPTNLYDFVVYTPAKKGDLVGQIHAVDPDLGRNGVVIFSLQKSSNNSDSFDIEAKTGKIFVTADKLVAEKHLLFIEAADQPINPSERRTSLAVVTIDVKNKGDKDFPEFIGAPYEFWVGANVGIGTSIGQMRITNVPDRSKISFDLLHSYHEGVPFAVEENTGVLTVVDELKKYIRLNYDFEGVVSNDKDLSLVTNVTLHVVDPKDEKTILMKTGNSPLEFHVKENQPNVLIGKLGFRNNMTSGLKFSIANQKDVTDVIAITTDGTLHTLRSLDREVRDVYRLTVIAEYDKGSVLGSGIYQVTIFVDDDNDNKPTFERNIYEGKIKENCKSGTEVDLNFPVHVSDNDIGTNGQFTVTIFGNGSEIFRLDKNTGKIQFISSSTPLDRETISVYNLRLVAKDKGGLYSEAKLIIQVEDENDNAPIFNEIEMYTKRGIKILDYDRDGNRVEHFEEVKNSNVTKFMLTQAYLRAKRPKQKMSPVISVPEDIGVGNTIVKLIAQDKDSAENAAVKYEMISETYIPNEKSAEPFHLIQYFMVHPANGEISVARTLPPESEFRLNISATDKGLLRDYISVRILVKDVNDHTPIFKKSSYSFDTEEASYTRKVLGKIEAMDSDFGSNANISYSIKTDDNSRVPFSISMLTGQLTVDGLLDRETKDKYSFMVSAKDNPIDGKSLSNSVNVEVNVLDVNDNPPVFYGYDDLLANNVVPQHTNHYYNNNKVPVYYATASENSPIGTPITRVFANDSDFSGNGNGLILFDIPFRKGNANLFAIDSKEGIITTIGKLDYETQRSHNVTIVASDLGSPSLSSTALLIITVIDVPEDITSVESPVFNHRYYEVEVEENVPVPLKILTLNVTETYKSHKLRYSIISEKNSDVRKTFKIDPKNGTLFIIDSPDREMKALYELVIRLDQYKVGRDMTVMVYPVTNEKLGNLGLNEVKVIVRITDTNDNSPKFMVSGRPIVAAIPATAGYGYEVLRLQATDPDLGINGEIRFQILSRNEEANRLFAIDSITGQVRSIASFAKEAGKVFGFDVKATDKCGADDGHSSIANVLVYVLDEQKQVVMVMGIKPTEAEKSISNITTVLFNTTGFDIRVRKLEPHNERNHVDNTATDMYLYAVDPTLNTILDMTQLEKVLLRKHNEIETKLEGPKVLSFSGGLLDKEKSYTRTPKIILSSIEIGAIILGCIILLGALITAICVVSLKRKKRRLKRYSSPLSFGINSSKAGLYPPPYGDPLRYQMSPDGNSHDVQMDYTPSRHDISCPRYGAARLSGYRDRSRSSMGLEKSITSLHSSGHDSGIADANNVIHSCQCGNSSSRSSGEDSSNSYEDSLQSIPNSRKLRDPTPAMHHQISLGPGANFALQQRRSRNRSITEDIMDAGGLHQIQNMTGIAPGPSGIFMNGPSALRRSTERLMMVGPVHNRD</sequence>
<keyword evidence="9 14" id="KW-0472">Membrane</keyword>
<evidence type="ECO:0000256" key="2">
    <source>
        <dbReference type="ARBA" id="ARBA00022536"/>
    </source>
</evidence>
<feature type="compositionally biased region" description="Low complexity" evidence="13">
    <location>
        <begin position="1783"/>
        <end position="1802"/>
    </location>
</feature>
<evidence type="ECO:0000256" key="8">
    <source>
        <dbReference type="ARBA" id="ARBA00022989"/>
    </source>
</evidence>
<feature type="domain" description="Cadherin" evidence="16">
    <location>
        <begin position="790"/>
        <end position="897"/>
    </location>
</feature>
<feature type="region of interest" description="Disordered" evidence="13">
    <location>
        <begin position="1783"/>
        <end position="1829"/>
    </location>
</feature>
<dbReference type="OrthoDB" id="6252479at2759"/>
<proteinExistence type="predicted"/>
<evidence type="ECO:0000256" key="15">
    <source>
        <dbReference type="SAM" id="SignalP"/>
    </source>
</evidence>
<feature type="domain" description="Cadherin" evidence="16">
    <location>
        <begin position="475"/>
        <end position="582"/>
    </location>
</feature>
<dbReference type="Pfam" id="PF00028">
    <property type="entry name" value="Cadherin"/>
    <property type="match status" value="9"/>
</dbReference>
<feature type="domain" description="Cadherin" evidence="16">
    <location>
        <begin position="137"/>
        <end position="246"/>
    </location>
</feature>
<evidence type="ECO:0000256" key="3">
    <source>
        <dbReference type="ARBA" id="ARBA00022692"/>
    </source>
</evidence>
<keyword evidence="3 14" id="KW-0812">Transmembrane</keyword>
<keyword evidence="18" id="KW-1185">Reference proteome</keyword>
<keyword evidence="6 12" id="KW-0106">Calcium</keyword>
<evidence type="ECO:0000256" key="13">
    <source>
        <dbReference type="SAM" id="MobiDB-lite"/>
    </source>
</evidence>
<keyword evidence="5" id="KW-0677">Repeat</keyword>
<evidence type="ECO:0000256" key="7">
    <source>
        <dbReference type="ARBA" id="ARBA00022889"/>
    </source>
</evidence>